<sequence length="314" mass="36286">MGGFALYDGDDFQQYLWDRQDFYKEGDVPGNRSSREPSTSSAEPEAQAVDSELSEIKVAVEIERMKRKNAGLRVLNTDQEFNTIAQEIRKDYTCLLEFLIAKGHIIITEKDIQDNLSHADALSKTIAVMQVSWFILQFLARAVERLAITEIEVIALGYAVLNLVTYGLWWNKPLGVRHPVRVTWRQHERQPHHLDCQKERLPERVRKSHQDFQQTVLTAIPPLRHLHDWSDNRLSSRWKRVTDHRSSARCSPRSTSASSIVPVRSILSPYSVHAHYMGHFHRLHGSRTMHRNWRVLLGHVWSPLYAVTLLSSTP</sequence>
<name>A0AAW0BX98_9AGAR</name>
<reference evidence="2 3" key="1">
    <citation type="submission" date="2024-01" db="EMBL/GenBank/DDBJ databases">
        <title>A draft genome for a cacao thread blight-causing isolate of Paramarasmius palmivorus.</title>
        <authorList>
            <person name="Baruah I.K."/>
            <person name="Bukari Y."/>
            <person name="Amoako-Attah I."/>
            <person name="Meinhardt L.W."/>
            <person name="Bailey B.A."/>
            <person name="Cohen S.P."/>
        </authorList>
    </citation>
    <scope>NUCLEOTIDE SEQUENCE [LARGE SCALE GENOMIC DNA]</scope>
    <source>
        <strain evidence="2 3">GH-12</strain>
    </source>
</reference>
<accession>A0AAW0BX98</accession>
<protein>
    <submittedName>
        <fullName evidence="2">Uncharacterized protein</fullName>
    </submittedName>
</protein>
<dbReference type="PANTHER" id="PTHR35043:SF7">
    <property type="entry name" value="TRANSCRIPTION FACTOR DOMAIN-CONTAINING PROTEIN"/>
    <property type="match status" value="1"/>
</dbReference>
<gene>
    <name evidence="2" type="ORF">VNI00_013936</name>
</gene>
<keyword evidence="3" id="KW-1185">Reference proteome</keyword>
<proteinExistence type="predicted"/>
<evidence type="ECO:0000313" key="2">
    <source>
        <dbReference type="EMBL" id="KAK7030828.1"/>
    </source>
</evidence>
<dbReference type="EMBL" id="JAYKXP010000074">
    <property type="protein sequence ID" value="KAK7030828.1"/>
    <property type="molecule type" value="Genomic_DNA"/>
</dbReference>
<dbReference type="Proteomes" id="UP001383192">
    <property type="component" value="Unassembled WGS sequence"/>
</dbReference>
<evidence type="ECO:0000313" key="3">
    <source>
        <dbReference type="Proteomes" id="UP001383192"/>
    </source>
</evidence>
<comment type="caution">
    <text evidence="2">The sequence shown here is derived from an EMBL/GenBank/DDBJ whole genome shotgun (WGS) entry which is preliminary data.</text>
</comment>
<evidence type="ECO:0000256" key="1">
    <source>
        <dbReference type="SAM" id="MobiDB-lite"/>
    </source>
</evidence>
<dbReference type="AlphaFoldDB" id="A0AAW0BX98"/>
<dbReference type="PANTHER" id="PTHR35043">
    <property type="entry name" value="TRANSCRIPTION FACTOR DOMAIN-CONTAINING PROTEIN"/>
    <property type="match status" value="1"/>
</dbReference>
<feature type="region of interest" description="Disordered" evidence="1">
    <location>
        <begin position="26"/>
        <end position="47"/>
    </location>
</feature>
<organism evidence="2 3">
    <name type="scientific">Paramarasmius palmivorus</name>
    <dbReference type="NCBI Taxonomy" id="297713"/>
    <lineage>
        <taxon>Eukaryota</taxon>
        <taxon>Fungi</taxon>
        <taxon>Dikarya</taxon>
        <taxon>Basidiomycota</taxon>
        <taxon>Agaricomycotina</taxon>
        <taxon>Agaricomycetes</taxon>
        <taxon>Agaricomycetidae</taxon>
        <taxon>Agaricales</taxon>
        <taxon>Marasmiineae</taxon>
        <taxon>Marasmiaceae</taxon>
        <taxon>Paramarasmius</taxon>
    </lineage>
</organism>